<gene>
    <name evidence="1" type="ORF">SYYSPA8_02330</name>
</gene>
<accession>A0ABQ5NRW4</accession>
<sequence>MRYRVVEKEEFLRARLSQDAARADAEPWIPVERTGV</sequence>
<dbReference type="EMBL" id="BSBI01000001">
    <property type="protein sequence ID" value="GLF93085.1"/>
    <property type="molecule type" value="Genomic_DNA"/>
</dbReference>
<name>A0ABQ5NRW4_9ACTN</name>
<proteinExistence type="predicted"/>
<evidence type="ECO:0000313" key="2">
    <source>
        <dbReference type="Proteomes" id="UP001291653"/>
    </source>
</evidence>
<keyword evidence="2" id="KW-1185">Reference proteome</keyword>
<organism evidence="1 2">
    <name type="scientific">Streptomyces yaizuensis</name>
    <dbReference type="NCBI Taxonomy" id="2989713"/>
    <lineage>
        <taxon>Bacteria</taxon>
        <taxon>Bacillati</taxon>
        <taxon>Actinomycetota</taxon>
        <taxon>Actinomycetes</taxon>
        <taxon>Kitasatosporales</taxon>
        <taxon>Streptomycetaceae</taxon>
        <taxon>Streptomyces</taxon>
    </lineage>
</organism>
<evidence type="ECO:0000313" key="1">
    <source>
        <dbReference type="EMBL" id="GLF93085.1"/>
    </source>
</evidence>
<protein>
    <submittedName>
        <fullName evidence="1">Uncharacterized protein</fullName>
    </submittedName>
</protein>
<dbReference type="Proteomes" id="UP001291653">
    <property type="component" value="Unassembled WGS sequence"/>
</dbReference>
<comment type="caution">
    <text evidence="1">The sequence shown here is derived from an EMBL/GenBank/DDBJ whole genome shotgun (WGS) entry which is preliminary data.</text>
</comment>
<reference evidence="1 2" key="1">
    <citation type="submission" date="2022-10" db="EMBL/GenBank/DDBJ databases">
        <title>Draft genome sequence of Streptomyces sp. YSPA8.</title>
        <authorList>
            <person name="Moriuchi R."/>
            <person name="Dohra H."/>
            <person name="Yamamura H."/>
            <person name="Kodani S."/>
        </authorList>
    </citation>
    <scope>NUCLEOTIDE SEQUENCE [LARGE SCALE GENOMIC DNA]</scope>
    <source>
        <strain evidence="1 2">YSPA8</strain>
    </source>
</reference>